<keyword evidence="1" id="KW-0812">Transmembrane</keyword>
<dbReference type="Pfam" id="PF11196">
    <property type="entry name" value="DUF2834"/>
    <property type="match status" value="1"/>
</dbReference>
<organism evidence="2 3">
    <name type="scientific">Mycobacterium seoulense</name>
    <dbReference type="NCBI Taxonomy" id="386911"/>
    <lineage>
        <taxon>Bacteria</taxon>
        <taxon>Bacillati</taxon>
        <taxon>Actinomycetota</taxon>
        <taxon>Actinomycetes</taxon>
        <taxon>Mycobacteriales</taxon>
        <taxon>Mycobacteriaceae</taxon>
        <taxon>Mycobacterium</taxon>
    </lineage>
</organism>
<dbReference type="InterPro" id="IPR021362">
    <property type="entry name" value="DUF2834"/>
</dbReference>
<dbReference type="Proteomes" id="UP000466632">
    <property type="component" value="Chromosome"/>
</dbReference>
<evidence type="ECO:0000256" key="1">
    <source>
        <dbReference type="SAM" id="Phobius"/>
    </source>
</evidence>
<gene>
    <name evidence="2" type="ORF">MSEO_38280</name>
</gene>
<sequence>MRSLRAVCAGLTMPVRYLKHLLSVLTKLWVSGETAPMVSLLVHAVLGLGVIGWIVASNSKVFARPAAGPLFTPLECLYYVVGIASVALGWYFNVTYVQQYSHGSTNPLWGEHGSWAEYIRLMFTNPAADSASQDYTIANVVLLPLFTIVDGYRRGLRHPWLYFVSSLFTSFAFAFAFYFATMERQRRHEQARETVDA</sequence>
<proteinExistence type="predicted"/>
<dbReference type="AlphaFoldDB" id="A0A7I7P3Q8"/>
<reference evidence="2 3" key="1">
    <citation type="journal article" date="2019" name="Emerg. Microbes Infect.">
        <title>Comprehensive subspecies identification of 175 nontuberculous mycobacteria species based on 7547 genomic profiles.</title>
        <authorList>
            <person name="Matsumoto Y."/>
            <person name="Kinjo T."/>
            <person name="Motooka D."/>
            <person name="Nabeya D."/>
            <person name="Jung N."/>
            <person name="Uechi K."/>
            <person name="Horii T."/>
            <person name="Iida T."/>
            <person name="Fujita J."/>
            <person name="Nakamura S."/>
        </authorList>
    </citation>
    <scope>NUCLEOTIDE SEQUENCE [LARGE SCALE GENOMIC DNA]</scope>
    <source>
        <strain evidence="2 3">JCM 16018</strain>
    </source>
</reference>
<dbReference type="KEGG" id="mseo:MSEO_38280"/>
<feature type="transmembrane region" description="Helical" evidence="1">
    <location>
        <begin position="76"/>
        <end position="92"/>
    </location>
</feature>
<evidence type="ECO:0000313" key="2">
    <source>
        <dbReference type="EMBL" id="BBY03329.1"/>
    </source>
</evidence>
<keyword evidence="1" id="KW-0472">Membrane</keyword>
<name>A0A7I7P3Q8_9MYCO</name>
<feature type="transmembrane region" description="Helical" evidence="1">
    <location>
        <begin position="160"/>
        <end position="180"/>
    </location>
</feature>
<keyword evidence="1" id="KW-1133">Transmembrane helix</keyword>
<keyword evidence="3" id="KW-1185">Reference proteome</keyword>
<protein>
    <recommendedName>
        <fullName evidence="4">DUF2834 domain-containing protein</fullName>
    </recommendedName>
</protein>
<feature type="transmembrane region" description="Helical" evidence="1">
    <location>
        <begin position="34"/>
        <end position="56"/>
    </location>
</feature>
<evidence type="ECO:0008006" key="4">
    <source>
        <dbReference type="Google" id="ProtNLM"/>
    </source>
</evidence>
<accession>A0A7I7P3Q8</accession>
<dbReference type="EMBL" id="AP022582">
    <property type="protein sequence ID" value="BBY03329.1"/>
    <property type="molecule type" value="Genomic_DNA"/>
</dbReference>
<evidence type="ECO:0000313" key="3">
    <source>
        <dbReference type="Proteomes" id="UP000466632"/>
    </source>
</evidence>